<gene>
    <name evidence="1" type="ORF">ACFOFO_18660</name>
</gene>
<comment type="caution">
    <text evidence="1">The sequence shown here is derived from an EMBL/GenBank/DDBJ whole genome shotgun (WGS) entry which is preliminary data.</text>
</comment>
<dbReference type="SUPFAM" id="SSF47616">
    <property type="entry name" value="GST C-terminal domain-like"/>
    <property type="match status" value="1"/>
</dbReference>
<organism evidence="1 2">
    <name type="scientific">Undibacterium arcticum</name>
    <dbReference type="NCBI Taxonomy" id="1762892"/>
    <lineage>
        <taxon>Bacteria</taxon>
        <taxon>Pseudomonadati</taxon>
        <taxon>Pseudomonadota</taxon>
        <taxon>Betaproteobacteria</taxon>
        <taxon>Burkholderiales</taxon>
        <taxon>Oxalobacteraceae</taxon>
        <taxon>Undibacterium</taxon>
    </lineage>
</organism>
<accession>A0ABV7F894</accession>
<reference evidence="2" key="1">
    <citation type="journal article" date="2019" name="Int. J. Syst. Evol. Microbiol.">
        <title>The Global Catalogue of Microorganisms (GCM) 10K type strain sequencing project: providing services to taxonomists for standard genome sequencing and annotation.</title>
        <authorList>
            <consortium name="The Broad Institute Genomics Platform"/>
            <consortium name="The Broad Institute Genome Sequencing Center for Infectious Disease"/>
            <person name="Wu L."/>
            <person name="Ma J."/>
        </authorList>
    </citation>
    <scope>NUCLEOTIDE SEQUENCE [LARGE SCALE GENOMIC DNA]</scope>
    <source>
        <strain evidence="2">KCTC 42986</strain>
    </source>
</reference>
<dbReference type="Proteomes" id="UP001595530">
    <property type="component" value="Unassembled WGS sequence"/>
</dbReference>
<dbReference type="EMBL" id="JBHRTP010000061">
    <property type="protein sequence ID" value="MFC3109962.1"/>
    <property type="molecule type" value="Genomic_DNA"/>
</dbReference>
<evidence type="ECO:0000313" key="2">
    <source>
        <dbReference type="Proteomes" id="UP001595530"/>
    </source>
</evidence>
<dbReference type="RefSeq" id="WP_390332369.1">
    <property type="nucleotide sequence ID" value="NZ_JBHRTP010000061.1"/>
</dbReference>
<dbReference type="Gene3D" id="1.20.1050.10">
    <property type="match status" value="1"/>
</dbReference>
<sequence length="103" mass="11065">MMEAVRNTVSSLKGRALAGPHAYAQIPALAERSKARVASFMEELDARLQQTVYVAGPEFSAADITAMVAIDFAKGGIGMAIPPQQDAMRHWYDMIALRPASSA</sequence>
<proteinExistence type="predicted"/>
<evidence type="ECO:0000313" key="1">
    <source>
        <dbReference type="EMBL" id="MFC3109962.1"/>
    </source>
</evidence>
<dbReference type="InterPro" id="IPR036282">
    <property type="entry name" value="Glutathione-S-Trfase_C_sf"/>
</dbReference>
<protein>
    <recommendedName>
        <fullName evidence="3">Glutathione S-transferase</fullName>
    </recommendedName>
</protein>
<keyword evidence="2" id="KW-1185">Reference proteome</keyword>
<name>A0ABV7F894_9BURK</name>
<evidence type="ECO:0008006" key="3">
    <source>
        <dbReference type="Google" id="ProtNLM"/>
    </source>
</evidence>